<protein>
    <submittedName>
        <fullName evidence="2">Uncharacterized protein</fullName>
    </submittedName>
</protein>
<proteinExistence type="predicted"/>
<gene>
    <name evidence="2" type="ORF">SO802_034643</name>
</gene>
<dbReference type="Proteomes" id="UP001459277">
    <property type="component" value="Unassembled WGS sequence"/>
</dbReference>
<dbReference type="EMBL" id="JAZDWU010000012">
    <property type="protein sequence ID" value="KAK9985118.1"/>
    <property type="molecule type" value="Genomic_DNA"/>
</dbReference>
<organism evidence="2 3">
    <name type="scientific">Lithocarpus litseifolius</name>
    <dbReference type="NCBI Taxonomy" id="425828"/>
    <lineage>
        <taxon>Eukaryota</taxon>
        <taxon>Viridiplantae</taxon>
        <taxon>Streptophyta</taxon>
        <taxon>Embryophyta</taxon>
        <taxon>Tracheophyta</taxon>
        <taxon>Spermatophyta</taxon>
        <taxon>Magnoliopsida</taxon>
        <taxon>eudicotyledons</taxon>
        <taxon>Gunneridae</taxon>
        <taxon>Pentapetalae</taxon>
        <taxon>rosids</taxon>
        <taxon>fabids</taxon>
        <taxon>Fagales</taxon>
        <taxon>Fagaceae</taxon>
        <taxon>Lithocarpus</taxon>
    </lineage>
</organism>
<reference evidence="2 3" key="1">
    <citation type="submission" date="2024-01" db="EMBL/GenBank/DDBJ databases">
        <title>A telomere-to-telomere, gap-free genome of sweet tea (Lithocarpus litseifolius).</title>
        <authorList>
            <person name="Zhou J."/>
        </authorList>
    </citation>
    <scope>NUCLEOTIDE SEQUENCE [LARGE SCALE GENOMIC DNA]</scope>
    <source>
        <strain evidence="2">Zhou-2022a</strain>
        <tissue evidence="2">Leaf</tissue>
    </source>
</reference>
<evidence type="ECO:0000313" key="3">
    <source>
        <dbReference type="Proteomes" id="UP001459277"/>
    </source>
</evidence>
<sequence>MAAAPAAEKALSPNPKFISETDFLLSEEDDNDMDETFPSKSTLVVAAVNHEGETEKEKNKEEEKKVENVNTTADSEKEKGNIVSYWGVPPSKVANKDGTDWKWTCIYKSWGQEIAFQGTCLHGSFLVLVLFMSPTFVRSFTRIGEFPILFSG</sequence>
<evidence type="ECO:0000313" key="2">
    <source>
        <dbReference type="EMBL" id="KAK9985118.1"/>
    </source>
</evidence>
<name>A0AAW2BHR5_9ROSI</name>
<comment type="caution">
    <text evidence="2">The sequence shown here is derived from an EMBL/GenBank/DDBJ whole genome shotgun (WGS) entry which is preliminary data.</text>
</comment>
<dbReference type="AlphaFoldDB" id="A0AAW2BHR5"/>
<keyword evidence="3" id="KW-1185">Reference proteome</keyword>
<feature type="region of interest" description="Disordered" evidence="1">
    <location>
        <begin position="49"/>
        <end position="75"/>
    </location>
</feature>
<evidence type="ECO:0000256" key="1">
    <source>
        <dbReference type="SAM" id="MobiDB-lite"/>
    </source>
</evidence>
<accession>A0AAW2BHR5</accession>
<feature type="compositionally biased region" description="Basic and acidic residues" evidence="1">
    <location>
        <begin position="50"/>
        <end position="67"/>
    </location>
</feature>